<dbReference type="EMBL" id="OX395131">
    <property type="protein sequence ID" value="CAI5776468.1"/>
    <property type="molecule type" value="Genomic_DNA"/>
</dbReference>
<name>A0AA35P8V9_9SAUR</name>
<evidence type="ECO:0000256" key="1">
    <source>
        <dbReference type="SAM" id="MobiDB-lite"/>
    </source>
</evidence>
<evidence type="ECO:0000313" key="2">
    <source>
        <dbReference type="EMBL" id="CAI5776468.1"/>
    </source>
</evidence>
<evidence type="ECO:0000313" key="3">
    <source>
        <dbReference type="Proteomes" id="UP001178461"/>
    </source>
</evidence>
<gene>
    <name evidence="2" type="ORF">PODLI_1B027302</name>
</gene>
<protein>
    <submittedName>
        <fullName evidence="2">Uncharacterized protein</fullName>
    </submittedName>
</protein>
<dbReference type="AlphaFoldDB" id="A0AA35P8V9"/>
<accession>A0AA35P8V9</accession>
<sequence length="122" mass="14011">MNVGPKRRWRIHKARYAGQQQDTGDLAVASPSPNCRARFQRLCRLLASYCDPPKHDVLVYKEEEDKKEELVAVTKKRELVIKIRVIHLQLKAQGMDVTKAENNLQPSSPPKTPTIQNIQINR</sequence>
<keyword evidence="3" id="KW-1185">Reference proteome</keyword>
<organism evidence="2 3">
    <name type="scientific">Podarcis lilfordi</name>
    <name type="common">Lilford's wall lizard</name>
    <dbReference type="NCBI Taxonomy" id="74358"/>
    <lineage>
        <taxon>Eukaryota</taxon>
        <taxon>Metazoa</taxon>
        <taxon>Chordata</taxon>
        <taxon>Craniata</taxon>
        <taxon>Vertebrata</taxon>
        <taxon>Euteleostomi</taxon>
        <taxon>Lepidosauria</taxon>
        <taxon>Squamata</taxon>
        <taxon>Bifurcata</taxon>
        <taxon>Unidentata</taxon>
        <taxon>Episquamata</taxon>
        <taxon>Laterata</taxon>
        <taxon>Lacertibaenia</taxon>
        <taxon>Lacertidae</taxon>
        <taxon>Podarcis</taxon>
    </lineage>
</organism>
<proteinExistence type="predicted"/>
<dbReference type="Proteomes" id="UP001178461">
    <property type="component" value="Chromosome 6"/>
</dbReference>
<feature type="region of interest" description="Disordered" evidence="1">
    <location>
        <begin position="100"/>
        <end position="122"/>
    </location>
</feature>
<reference evidence="2" key="1">
    <citation type="submission" date="2022-12" db="EMBL/GenBank/DDBJ databases">
        <authorList>
            <person name="Alioto T."/>
            <person name="Alioto T."/>
            <person name="Gomez Garrido J."/>
        </authorList>
    </citation>
    <scope>NUCLEOTIDE SEQUENCE</scope>
</reference>
<feature type="compositionally biased region" description="Polar residues" evidence="1">
    <location>
        <begin position="113"/>
        <end position="122"/>
    </location>
</feature>